<dbReference type="EMBL" id="GL945864">
    <property type="protein sequence ID" value="EGN91350.1"/>
    <property type="molecule type" value="Genomic_DNA"/>
</dbReference>
<feature type="non-terminal residue" evidence="2">
    <location>
        <position position="1"/>
    </location>
</feature>
<dbReference type="InterPro" id="IPR051678">
    <property type="entry name" value="AGP_Transferase"/>
</dbReference>
<dbReference type="SUPFAM" id="SSF56112">
    <property type="entry name" value="Protein kinase-like (PK-like)"/>
    <property type="match status" value="1"/>
</dbReference>
<evidence type="ECO:0000313" key="3">
    <source>
        <dbReference type="Proteomes" id="UP000008063"/>
    </source>
</evidence>
<evidence type="ECO:0000313" key="2">
    <source>
        <dbReference type="EMBL" id="EGN91350.1"/>
    </source>
</evidence>
<dbReference type="PANTHER" id="PTHR21310">
    <property type="entry name" value="AMINOGLYCOSIDE PHOSPHOTRANSFERASE-RELATED-RELATED"/>
    <property type="match status" value="1"/>
</dbReference>
<dbReference type="InterPro" id="IPR002575">
    <property type="entry name" value="Aminoglycoside_PTrfase"/>
</dbReference>
<proteinExistence type="predicted"/>
<dbReference type="OMA" id="PHEWQHS"/>
<evidence type="ECO:0000259" key="1">
    <source>
        <dbReference type="Pfam" id="PF01636"/>
    </source>
</evidence>
<keyword evidence="3" id="KW-1185">Reference proteome</keyword>
<reference evidence="3" key="1">
    <citation type="journal article" date="2011" name="Science">
        <title>The plant cell wall-decomposing machinery underlies the functional diversity of forest fungi.</title>
        <authorList>
            <person name="Eastwood D.C."/>
            <person name="Floudas D."/>
            <person name="Binder M."/>
            <person name="Majcherczyk A."/>
            <person name="Schneider P."/>
            <person name="Aerts A."/>
            <person name="Asiegbu F.O."/>
            <person name="Baker S.E."/>
            <person name="Barry K."/>
            <person name="Bendiksby M."/>
            <person name="Blumentritt M."/>
            <person name="Coutinho P.M."/>
            <person name="Cullen D."/>
            <person name="de Vries R.P."/>
            <person name="Gathman A."/>
            <person name="Goodell B."/>
            <person name="Henrissat B."/>
            <person name="Ihrmark K."/>
            <person name="Kauserud H."/>
            <person name="Kohler A."/>
            <person name="LaButti K."/>
            <person name="Lapidus A."/>
            <person name="Lavin J.L."/>
            <person name="Lee Y.-H."/>
            <person name="Lindquist E."/>
            <person name="Lilly W."/>
            <person name="Lucas S."/>
            <person name="Morin E."/>
            <person name="Murat C."/>
            <person name="Oguiza J.A."/>
            <person name="Park J."/>
            <person name="Pisabarro A.G."/>
            <person name="Riley R."/>
            <person name="Rosling A."/>
            <person name="Salamov A."/>
            <person name="Schmidt O."/>
            <person name="Schmutz J."/>
            <person name="Skrede I."/>
            <person name="Stenlid J."/>
            <person name="Wiebenga A."/>
            <person name="Xie X."/>
            <person name="Kuees U."/>
            <person name="Hibbett D.S."/>
            <person name="Hoffmeister D."/>
            <person name="Hoegberg N."/>
            <person name="Martin F."/>
            <person name="Grigoriev I.V."/>
            <person name="Watkinson S.C."/>
        </authorList>
    </citation>
    <scope>NUCLEOTIDE SEQUENCE [LARGE SCALE GENOMIC DNA]</scope>
    <source>
        <strain evidence="3">strain S7.3</strain>
    </source>
</reference>
<dbReference type="STRING" id="936435.F8QK20"/>
<dbReference type="InterPro" id="IPR011009">
    <property type="entry name" value="Kinase-like_dom_sf"/>
</dbReference>
<accession>F8QK20</accession>
<dbReference type="Proteomes" id="UP000008063">
    <property type="component" value="Unassembled WGS sequence"/>
</dbReference>
<feature type="non-terminal residue" evidence="2">
    <location>
        <position position="186"/>
    </location>
</feature>
<name>F8QK20_SERL3</name>
<dbReference type="Pfam" id="PF01636">
    <property type="entry name" value="APH"/>
    <property type="match status" value="1"/>
</dbReference>
<sequence length="186" mass="21415">AKEIGCIGINVEKKYYELESSTGDVFVKRTLSPREWLIDIKGNLVVPFMQLERIKNEVAAIKYIKENTNFPVPTIRCHFEDNGCYYIIMDAVPGTSMVNLAEDQRKVVIEELKGYIKTMQGVKSKVMGSFTSDICLPYRLAKFVLCHNDLGHSNIIVDEKTLKINAIVDWNMLGFIRKRWKRLFTC</sequence>
<gene>
    <name evidence="2" type="ORF">SERLA73DRAFT_19107</name>
</gene>
<protein>
    <recommendedName>
        <fullName evidence="1">Aminoglycoside phosphotransferase domain-containing protein</fullName>
    </recommendedName>
</protein>
<dbReference type="InParanoid" id="F8QK20"/>
<dbReference type="CDD" id="cd05120">
    <property type="entry name" value="APH_ChoK_like"/>
    <property type="match status" value="1"/>
</dbReference>
<dbReference type="AlphaFoldDB" id="F8QK20"/>
<feature type="domain" description="Aminoglycoside phosphotransferase" evidence="1">
    <location>
        <begin position="137"/>
        <end position="174"/>
    </location>
</feature>
<dbReference type="HOGENOM" id="CLU_069864_2_1_1"/>
<organism evidence="3">
    <name type="scientific">Serpula lacrymans var. lacrymans (strain S7.3)</name>
    <name type="common">Dry rot fungus</name>
    <dbReference type="NCBI Taxonomy" id="936435"/>
    <lineage>
        <taxon>Eukaryota</taxon>
        <taxon>Fungi</taxon>
        <taxon>Dikarya</taxon>
        <taxon>Basidiomycota</taxon>
        <taxon>Agaricomycotina</taxon>
        <taxon>Agaricomycetes</taxon>
        <taxon>Agaricomycetidae</taxon>
        <taxon>Boletales</taxon>
        <taxon>Coniophorineae</taxon>
        <taxon>Serpulaceae</taxon>
        <taxon>Serpula</taxon>
    </lineage>
</organism>
<dbReference type="PANTHER" id="PTHR21310:SF15">
    <property type="entry name" value="AMINOGLYCOSIDE PHOSPHOTRANSFERASE DOMAIN-CONTAINING PROTEIN"/>
    <property type="match status" value="1"/>
</dbReference>
<dbReference type="Gene3D" id="3.90.1200.10">
    <property type="match status" value="1"/>
</dbReference>